<keyword evidence="2" id="KW-0808">Transferase</keyword>
<dbReference type="STRING" id="32264.T1JWY7"/>
<dbReference type="eggNOG" id="KOG1584">
    <property type="taxonomic scope" value="Eukaryota"/>
</dbReference>
<reference evidence="4" key="2">
    <citation type="submission" date="2015-06" db="UniProtKB">
        <authorList>
            <consortium name="EnsemblMetazoa"/>
        </authorList>
    </citation>
    <scope>IDENTIFICATION</scope>
</reference>
<keyword evidence="5" id="KW-1185">Reference proteome</keyword>
<name>T1JWY7_TETUR</name>
<comment type="similarity">
    <text evidence="1">Belongs to the sulfotransferase 1 family.</text>
</comment>
<dbReference type="HOGENOM" id="CLU_027239_1_1_1"/>
<organism evidence="4 5">
    <name type="scientific">Tetranychus urticae</name>
    <name type="common">Two-spotted spider mite</name>
    <dbReference type="NCBI Taxonomy" id="32264"/>
    <lineage>
        <taxon>Eukaryota</taxon>
        <taxon>Metazoa</taxon>
        <taxon>Ecdysozoa</taxon>
        <taxon>Arthropoda</taxon>
        <taxon>Chelicerata</taxon>
        <taxon>Arachnida</taxon>
        <taxon>Acari</taxon>
        <taxon>Acariformes</taxon>
        <taxon>Trombidiformes</taxon>
        <taxon>Prostigmata</taxon>
        <taxon>Eleutherengona</taxon>
        <taxon>Raphignathae</taxon>
        <taxon>Tetranychoidea</taxon>
        <taxon>Tetranychidae</taxon>
        <taxon>Tetranychus</taxon>
    </lineage>
</organism>
<accession>T1JWY7</accession>
<sequence length="391" mass="45326">MTKSRGLNRYVKKVSIPFLYSNPIGKFLLTEEVANIWTHFKDPYKNNELVKRAKDVLEDIKDPLRRYYISTIPQAKFYKGLLLQGYMISPMFLSNLEDLTIHSADVFLVSYPRSGTTWTEEVLSCIISDADPAYLSIDLHERVVHLEVGAPFRHESIVETLDSPRLLATHLPFQYCPKQLRNLKCKVILVLRNPKDQLVSYYHFHETAGFLGGKRHPWNKFFECYLQGHLVYGSWFDHTKTWWEEAKKHPDKILVITYEEMQTDLAKMVKIIGEFLGKPVKEETLPKIINHCSFSTMKRNKAVNRSEVPVKGLFDNQSKSFMRSGRIGDWMSHFSPGQVEIFDEIYEEKMAGTGLTLTFTAEETSRVMAEKGRVINQFVDCKPNAEEKENL</sequence>
<dbReference type="KEGG" id="tut:107371576"/>
<dbReference type="OMA" id="CIISEAD"/>
<dbReference type="GO" id="GO:0008146">
    <property type="term" value="F:sulfotransferase activity"/>
    <property type="evidence" value="ECO:0007669"/>
    <property type="project" value="InterPro"/>
</dbReference>
<dbReference type="EnsemblMetazoa" id="tetur02g09990.1">
    <property type="protein sequence ID" value="tetur02g09990.1"/>
    <property type="gene ID" value="tetur02g09990"/>
</dbReference>
<dbReference type="EMBL" id="CAEY01000818">
    <property type="status" value="NOT_ANNOTATED_CDS"/>
    <property type="molecule type" value="Genomic_DNA"/>
</dbReference>
<dbReference type="InterPro" id="IPR027417">
    <property type="entry name" value="P-loop_NTPase"/>
</dbReference>
<protein>
    <recommendedName>
        <fullName evidence="3">Sulfotransferase domain-containing protein</fullName>
    </recommendedName>
</protein>
<dbReference type="InterPro" id="IPR000863">
    <property type="entry name" value="Sulfotransferase_dom"/>
</dbReference>
<dbReference type="Pfam" id="PF00685">
    <property type="entry name" value="Sulfotransfer_1"/>
    <property type="match status" value="1"/>
</dbReference>
<feature type="domain" description="Sulfotransferase" evidence="3">
    <location>
        <begin position="105"/>
        <end position="354"/>
    </location>
</feature>
<dbReference type="SUPFAM" id="SSF52540">
    <property type="entry name" value="P-loop containing nucleoside triphosphate hydrolases"/>
    <property type="match status" value="1"/>
</dbReference>
<proteinExistence type="inferred from homology"/>
<dbReference type="PANTHER" id="PTHR11783">
    <property type="entry name" value="SULFOTRANSFERASE SULT"/>
    <property type="match status" value="1"/>
</dbReference>
<evidence type="ECO:0000256" key="2">
    <source>
        <dbReference type="ARBA" id="ARBA00022679"/>
    </source>
</evidence>
<dbReference type="Proteomes" id="UP000015104">
    <property type="component" value="Unassembled WGS sequence"/>
</dbReference>
<evidence type="ECO:0000313" key="4">
    <source>
        <dbReference type="EnsemblMetazoa" id="tetur02g09990.1"/>
    </source>
</evidence>
<evidence type="ECO:0000259" key="3">
    <source>
        <dbReference type="Pfam" id="PF00685"/>
    </source>
</evidence>
<reference evidence="5" key="1">
    <citation type="submission" date="2011-08" db="EMBL/GenBank/DDBJ databases">
        <authorList>
            <person name="Rombauts S."/>
        </authorList>
    </citation>
    <scope>NUCLEOTIDE SEQUENCE</scope>
    <source>
        <strain evidence="5">London</strain>
    </source>
</reference>
<dbReference type="AlphaFoldDB" id="T1JWY7"/>
<evidence type="ECO:0000313" key="5">
    <source>
        <dbReference type="Proteomes" id="UP000015104"/>
    </source>
</evidence>
<evidence type="ECO:0000256" key="1">
    <source>
        <dbReference type="ARBA" id="ARBA00005771"/>
    </source>
</evidence>
<dbReference type="Gene3D" id="3.40.50.300">
    <property type="entry name" value="P-loop containing nucleotide triphosphate hydrolases"/>
    <property type="match status" value="1"/>
</dbReference>
<gene>
    <name evidence="4" type="primary">107371576</name>
</gene>
<dbReference type="OrthoDB" id="205623at2759"/>